<comment type="caution">
    <text evidence="2">The sequence shown here is derived from an EMBL/GenBank/DDBJ whole genome shotgun (WGS) entry which is preliminary data.</text>
</comment>
<keyword evidence="3" id="KW-1185">Reference proteome</keyword>
<evidence type="ECO:0000256" key="1">
    <source>
        <dbReference type="SAM" id="MobiDB-lite"/>
    </source>
</evidence>
<evidence type="ECO:0000313" key="3">
    <source>
        <dbReference type="Proteomes" id="UP001430953"/>
    </source>
</evidence>
<sequence length="74" mass="8135">MRSGGSRCVSTLAHSSAVTHRDYPQRSMIHDPGGGGGRHQQSRGVCEPRNTKSSIVLIASRRRRWGSNSISFKQ</sequence>
<evidence type="ECO:0000313" key="2">
    <source>
        <dbReference type="EMBL" id="KAL0106068.1"/>
    </source>
</evidence>
<feature type="region of interest" description="Disordered" evidence="1">
    <location>
        <begin position="15"/>
        <end position="52"/>
    </location>
</feature>
<organism evidence="2 3">
    <name type="scientific">Cardiocondyla obscurior</name>
    <dbReference type="NCBI Taxonomy" id="286306"/>
    <lineage>
        <taxon>Eukaryota</taxon>
        <taxon>Metazoa</taxon>
        <taxon>Ecdysozoa</taxon>
        <taxon>Arthropoda</taxon>
        <taxon>Hexapoda</taxon>
        <taxon>Insecta</taxon>
        <taxon>Pterygota</taxon>
        <taxon>Neoptera</taxon>
        <taxon>Endopterygota</taxon>
        <taxon>Hymenoptera</taxon>
        <taxon>Apocrita</taxon>
        <taxon>Aculeata</taxon>
        <taxon>Formicoidea</taxon>
        <taxon>Formicidae</taxon>
        <taxon>Myrmicinae</taxon>
        <taxon>Cardiocondyla</taxon>
    </lineage>
</organism>
<name>A0AAW2ERV9_9HYME</name>
<dbReference type="EMBL" id="JADYXP020000018">
    <property type="protein sequence ID" value="KAL0106068.1"/>
    <property type="molecule type" value="Genomic_DNA"/>
</dbReference>
<proteinExistence type="predicted"/>
<protein>
    <submittedName>
        <fullName evidence="2">Uncharacterized protein</fullName>
    </submittedName>
</protein>
<dbReference type="Proteomes" id="UP001430953">
    <property type="component" value="Unassembled WGS sequence"/>
</dbReference>
<accession>A0AAW2ERV9</accession>
<reference evidence="2 3" key="1">
    <citation type="submission" date="2023-03" db="EMBL/GenBank/DDBJ databases">
        <title>High recombination rates correlate with genetic variation in Cardiocondyla obscurior ants.</title>
        <authorList>
            <person name="Errbii M."/>
        </authorList>
    </citation>
    <scope>NUCLEOTIDE SEQUENCE [LARGE SCALE GENOMIC DNA]</scope>
    <source>
        <strain evidence="2">Alpha-2009</strain>
        <tissue evidence="2">Whole body</tissue>
    </source>
</reference>
<gene>
    <name evidence="2" type="ORF">PUN28_016059</name>
</gene>
<dbReference type="AlphaFoldDB" id="A0AAW2ERV9"/>